<dbReference type="EMBL" id="CM046388">
    <property type="protein sequence ID" value="KAI8571890.1"/>
    <property type="molecule type" value="Genomic_DNA"/>
</dbReference>
<keyword evidence="2" id="KW-1185">Reference proteome</keyword>
<reference evidence="1" key="1">
    <citation type="submission" date="2022-02" db="EMBL/GenBank/DDBJ databases">
        <title>Plant Genome Project.</title>
        <authorList>
            <person name="Zhang R.-G."/>
        </authorList>
    </citation>
    <scope>NUCLEOTIDE SEQUENCE</scope>
    <source>
        <strain evidence="1">AT1</strain>
    </source>
</reference>
<protein>
    <submittedName>
        <fullName evidence="1">Uncharacterized protein</fullName>
    </submittedName>
</protein>
<organism evidence="1 2">
    <name type="scientific">Rhododendron molle</name>
    <name type="common">Chinese azalea</name>
    <name type="synonym">Azalea mollis</name>
    <dbReference type="NCBI Taxonomy" id="49168"/>
    <lineage>
        <taxon>Eukaryota</taxon>
        <taxon>Viridiplantae</taxon>
        <taxon>Streptophyta</taxon>
        <taxon>Embryophyta</taxon>
        <taxon>Tracheophyta</taxon>
        <taxon>Spermatophyta</taxon>
        <taxon>Magnoliopsida</taxon>
        <taxon>eudicotyledons</taxon>
        <taxon>Gunneridae</taxon>
        <taxon>Pentapetalae</taxon>
        <taxon>asterids</taxon>
        <taxon>Ericales</taxon>
        <taxon>Ericaceae</taxon>
        <taxon>Ericoideae</taxon>
        <taxon>Rhodoreae</taxon>
        <taxon>Rhododendron</taxon>
    </lineage>
</organism>
<name>A0ACC0Q2D4_RHOML</name>
<accession>A0ACC0Q2D4</accession>
<evidence type="ECO:0000313" key="1">
    <source>
        <dbReference type="EMBL" id="KAI8571890.1"/>
    </source>
</evidence>
<sequence>MATSTLDAVQLSRHLTIPMLGAANRNLNFACSRWSIDTHSFTWAWGESDLSLEDVVILTRLPLRGIMLLDLNDLSDAD</sequence>
<gene>
    <name evidence="1" type="ORF">RHMOL_Rhmol01G0155300</name>
</gene>
<dbReference type="Proteomes" id="UP001062846">
    <property type="component" value="Chromosome 1"/>
</dbReference>
<proteinExistence type="predicted"/>
<evidence type="ECO:0000313" key="2">
    <source>
        <dbReference type="Proteomes" id="UP001062846"/>
    </source>
</evidence>
<comment type="caution">
    <text evidence="1">The sequence shown here is derived from an EMBL/GenBank/DDBJ whole genome shotgun (WGS) entry which is preliminary data.</text>
</comment>